<keyword evidence="4 5" id="KW-0472">Membrane</keyword>
<dbReference type="Pfam" id="PF12698">
    <property type="entry name" value="ABC2_membrane_3"/>
    <property type="match status" value="1"/>
</dbReference>
<evidence type="ECO:0000256" key="5">
    <source>
        <dbReference type="SAM" id="Phobius"/>
    </source>
</evidence>
<evidence type="ECO:0000313" key="7">
    <source>
        <dbReference type="EMBL" id="MBU2693150.1"/>
    </source>
</evidence>
<accession>A0A948RYF7</accession>
<organism evidence="7 8">
    <name type="scientific">Eiseniibacteriota bacterium</name>
    <dbReference type="NCBI Taxonomy" id="2212470"/>
    <lineage>
        <taxon>Bacteria</taxon>
        <taxon>Candidatus Eiseniibacteriota</taxon>
    </lineage>
</organism>
<dbReference type="Proteomes" id="UP000777784">
    <property type="component" value="Unassembled WGS sequence"/>
</dbReference>
<evidence type="ECO:0000256" key="4">
    <source>
        <dbReference type="ARBA" id="ARBA00023136"/>
    </source>
</evidence>
<proteinExistence type="predicted"/>
<evidence type="ECO:0000313" key="8">
    <source>
        <dbReference type="Proteomes" id="UP000777784"/>
    </source>
</evidence>
<sequence length="421" mass="47495">MMRQIWIILLREYLSRVRKRLFLIGTILGPVLMSGFMIIPLLLAGSEIQTPLRITVVDPSRVLYPMLYEALNDTLNDGGRRFELDRAINRDASVDSLSPYLTYALEEDLTDICLVLPLNLYDGGYGKIYSRKVGDFDIISRLSNEITEVIVHSRLEEHGFDSQEIGELTRPIELKTYKIEKGGAREGGFMQDFMGSWIFVMILYSTILLYGNTIQRSIIEEKGSRIIEVMLSTTTAYRMMWGKILGVGLVGMTQYAIWGIFGVIISTYAGGRTGVWAEMGQVPVSTFIYFILFFVLGYFLYSCLAAAIGAMVNSDHEAQQLQWPIVLLLVTPVMIGTVVAKDPSSNVATVTSLIPFFTPLLMFMRVNLYTPPAHEVVLSIILTVATIVILVSFTARIYRVGILMYGKRPTLRELARWTRQE</sequence>
<comment type="caution">
    <text evidence="7">The sequence shown here is derived from an EMBL/GenBank/DDBJ whole genome shotgun (WGS) entry which is preliminary data.</text>
</comment>
<dbReference type="AlphaFoldDB" id="A0A948RYF7"/>
<keyword evidence="3 5" id="KW-1133">Transmembrane helix</keyword>
<dbReference type="PANTHER" id="PTHR43471:SF3">
    <property type="entry name" value="ABC TRANSPORTER PERMEASE PROTEIN NATB"/>
    <property type="match status" value="1"/>
</dbReference>
<feature type="domain" description="ABC-2 type transporter transmembrane" evidence="6">
    <location>
        <begin position="21"/>
        <end position="394"/>
    </location>
</feature>
<feature type="transmembrane region" description="Helical" evidence="5">
    <location>
        <begin position="321"/>
        <end position="340"/>
    </location>
</feature>
<dbReference type="GO" id="GO:0140359">
    <property type="term" value="F:ABC-type transporter activity"/>
    <property type="evidence" value="ECO:0007669"/>
    <property type="project" value="InterPro"/>
</dbReference>
<name>A0A948RYF7_UNCEI</name>
<evidence type="ECO:0000259" key="6">
    <source>
        <dbReference type="Pfam" id="PF12698"/>
    </source>
</evidence>
<dbReference type="EMBL" id="JAHJDP010000116">
    <property type="protein sequence ID" value="MBU2693150.1"/>
    <property type="molecule type" value="Genomic_DNA"/>
</dbReference>
<dbReference type="InterPro" id="IPR013525">
    <property type="entry name" value="ABC2_TM"/>
</dbReference>
<feature type="transmembrane region" description="Helical" evidence="5">
    <location>
        <begin position="255"/>
        <end position="275"/>
    </location>
</feature>
<evidence type="ECO:0000256" key="2">
    <source>
        <dbReference type="ARBA" id="ARBA00022692"/>
    </source>
</evidence>
<reference evidence="7" key="1">
    <citation type="submission" date="2021-05" db="EMBL/GenBank/DDBJ databases">
        <title>Energy efficiency and biological interactions define the core microbiome of deep oligotrophic groundwater.</title>
        <authorList>
            <person name="Mehrshad M."/>
            <person name="Lopez-Fernandez M."/>
            <person name="Bell E."/>
            <person name="Bernier-Latmani R."/>
            <person name="Bertilsson S."/>
            <person name="Dopson M."/>
        </authorList>
    </citation>
    <scope>NUCLEOTIDE SEQUENCE</scope>
    <source>
        <strain evidence="7">Modern_marine.mb.64</strain>
    </source>
</reference>
<feature type="transmembrane region" description="Helical" evidence="5">
    <location>
        <begin position="347"/>
        <end position="364"/>
    </location>
</feature>
<comment type="subcellular location">
    <subcellularLocation>
        <location evidence="1">Membrane</location>
        <topology evidence="1">Multi-pass membrane protein</topology>
    </subcellularLocation>
</comment>
<feature type="transmembrane region" description="Helical" evidence="5">
    <location>
        <begin position="376"/>
        <end position="398"/>
    </location>
</feature>
<evidence type="ECO:0000256" key="1">
    <source>
        <dbReference type="ARBA" id="ARBA00004141"/>
    </source>
</evidence>
<dbReference type="GO" id="GO:0016020">
    <property type="term" value="C:membrane"/>
    <property type="evidence" value="ECO:0007669"/>
    <property type="project" value="UniProtKB-SubCell"/>
</dbReference>
<dbReference type="PANTHER" id="PTHR43471">
    <property type="entry name" value="ABC TRANSPORTER PERMEASE"/>
    <property type="match status" value="1"/>
</dbReference>
<keyword evidence="2 5" id="KW-0812">Transmembrane</keyword>
<protein>
    <submittedName>
        <fullName evidence="7">ABC transporter permease</fullName>
    </submittedName>
</protein>
<feature type="transmembrane region" description="Helical" evidence="5">
    <location>
        <begin position="287"/>
        <end position="309"/>
    </location>
</feature>
<gene>
    <name evidence="7" type="ORF">KJ970_19720</name>
</gene>
<feature type="transmembrane region" description="Helical" evidence="5">
    <location>
        <begin position="194"/>
        <end position="214"/>
    </location>
</feature>
<feature type="transmembrane region" description="Helical" evidence="5">
    <location>
        <begin position="21"/>
        <end position="43"/>
    </location>
</feature>
<evidence type="ECO:0000256" key="3">
    <source>
        <dbReference type="ARBA" id="ARBA00022989"/>
    </source>
</evidence>